<keyword evidence="3" id="KW-1185">Reference proteome</keyword>
<feature type="region of interest" description="Disordered" evidence="1">
    <location>
        <begin position="1"/>
        <end position="96"/>
    </location>
</feature>
<gene>
    <name evidence="2" type="ORF">R1flu_013198</name>
</gene>
<organism evidence="2 3">
    <name type="scientific">Riccia fluitans</name>
    <dbReference type="NCBI Taxonomy" id="41844"/>
    <lineage>
        <taxon>Eukaryota</taxon>
        <taxon>Viridiplantae</taxon>
        <taxon>Streptophyta</taxon>
        <taxon>Embryophyta</taxon>
        <taxon>Marchantiophyta</taxon>
        <taxon>Marchantiopsida</taxon>
        <taxon>Marchantiidae</taxon>
        <taxon>Marchantiales</taxon>
        <taxon>Ricciaceae</taxon>
        <taxon>Riccia</taxon>
    </lineage>
</organism>
<evidence type="ECO:0000256" key="1">
    <source>
        <dbReference type="SAM" id="MobiDB-lite"/>
    </source>
</evidence>
<evidence type="ECO:0000313" key="3">
    <source>
        <dbReference type="Proteomes" id="UP001605036"/>
    </source>
</evidence>
<evidence type="ECO:0000313" key="2">
    <source>
        <dbReference type="EMBL" id="KAL2628512.1"/>
    </source>
</evidence>
<dbReference type="EMBL" id="JBHFFA010000004">
    <property type="protein sequence ID" value="KAL2628512.1"/>
    <property type="molecule type" value="Genomic_DNA"/>
</dbReference>
<protein>
    <submittedName>
        <fullName evidence="2">Uncharacterized protein</fullName>
    </submittedName>
</protein>
<reference evidence="2 3" key="1">
    <citation type="submission" date="2024-09" db="EMBL/GenBank/DDBJ databases">
        <title>Chromosome-scale assembly of Riccia fluitans.</title>
        <authorList>
            <person name="Paukszto L."/>
            <person name="Sawicki J."/>
            <person name="Karawczyk K."/>
            <person name="Piernik-Szablinska J."/>
            <person name="Szczecinska M."/>
            <person name="Mazdziarz M."/>
        </authorList>
    </citation>
    <scope>NUCLEOTIDE SEQUENCE [LARGE SCALE GENOMIC DNA]</scope>
    <source>
        <strain evidence="2">Rf_01</strain>
        <tissue evidence="2">Aerial parts of the thallus</tissue>
    </source>
</reference>
<proteinExistence type="predicted"/>
<dbReference type="Proteomes" id="UP001605036">
    <property type="component" value="Unassembled WGS sequence"/>
</dbReference>
<sequence length="149" mass="17019">MDNGRAHAQVHQHETYQHKKHIKQGSQRLDRRSGAGVHGQPKKSGNGGKFTWEGSALEEQNDQDIALDEKDPNYEEEEQAEENEKPSPPPSCRQGLGFDETRWIWWPIFKSAISDQKISAIRSRLVTCHFARSDGQISYCILHAYSTQM</sequence>
<dbReference type="AlphaFoldDB" id="A0ABD1YFQ9"/>
<comment type="caution">
    <text evidence="2">The sequence shown here is derived from an EMBL/GenBank/DDBJ whole genome shotgun (WGS) entry which is preliminary data.</text>
</comment>
<accession>A0ABD1YFQ9</accession>
<name>A0ABD1YFQ9_9MARC</name>